<feature type="transmembrane region" description="Helical" evidence="1">
    <location>
        <begin position="243"/>
        <end position="265"/>
    </location>
</feature>
<dbReference type="GO" id="GO:0016020">
    <property type="term" value="C:membrane"/>
    <property type="evidence" value="ECO:0007669"/>
    <property type="project" value="InterPro"/>
</dbReference>
<evidence type="ECO:0000256" key="1">
    <source>
        <dbReference type="SAM" id="Phobius"/>
    </source>
</evidence>
<dbReference type="Proteomes" id="UP000271125">
    <property type="component" value="Unassembled WGS sequence"/>
</dbReference>
<proteinExistence type="predicted"/>
<feature type="transmembrane region" description="Helical" evidence="1">
    <location>
        <begin position="154"/>
        <end position="173"/>
    </location>
</feature>
<accession>A0A660SLY8</accession>
<feature type="transmembrane region" description="Helical" evidence="1">
    <location>
        <begin position="46"/>
        <end position="64"/>
    </location>
</feature>
<feature type="transmembrane region" description="Helical" evidence="1">
    <location>
        <begin position="219"/>
        <end position="237"/>
    </location>
</feature>
<dbReference type="EMBL" id="QNBD01000104">
    <property type="protein sequence ID" value="RKX71116.1"/>
    <property type="molecule type" value="Genomic_DNA"/>
</dbReference>
<keyword evidence="1" id="KW-0812">Transmembrane</keyword>
<dbReference type="InterPro" id="IPR037185">
    <property type="entry name" value="EmrE-like"/>
</dbReference>
<dbReference type="Gene3D" id="1.10.3730.20">
    <property type="match status" value="2"/>
</dbReference>
<evidence type="ECO:0000313" key="4">
    <source>
        <dbReference type="Proteomes" id="UP000271125"/>
    </source>
</evidence>
<reference evidence="3 4" key="1">
    <citation type="submission" date="2018-06" db="EMBL/GenBank/DDBJ databases">
        <title>Extensive metabolic versatility and redundancy in microbially diverse, dynamic hydrothermal sediments.</title>
        <authorList>
            <person name="Dombrowski N."/>
            <person name="Teske A."/>
            <person name="Baker B.J."/>
        </authorList>
    </citation>
    <scope>NUCLEOTIDE SEQUENCE [LARGE SCALE GENOMIC DNA]</scope>
    <source>
        <strain evidence="3">B10_G13</strain>
    </source>
</reference>
<dbReference type="InterPro" id="IPR000620">
    <property type="entry name" value="EamA_dom"/>
</dbReference>
<feature type="domain" description="EamA" evidence="2">
    <location>
        <begin position="156"/>
        <end position="288"/>
    </location>
</feature>
<feature type="transmembrane region" description="Helical" evidence="1">
    <location>
        <begin position="76"/>
        <end position="94"/>
    </location>
</feature>
<name>A0A660SLY8_UNCT6</name>
<evidence type="ECO:0000259" key="2">
    <source>
        <dbReference type="Pfam" id="PF00892"/>
    </source>
</evidence>
<feature type="transmembrane region" description="Helical" evidence="1">
    <location>
        <begin position="15"/>
        <end position="34"/>
    </location>
</feature>
<comment type="caution">
    <text evidence="3">The sequence shown here is derived from an EMBL/GenBank/DDBJ whole genome shotgun (WGS) entry which is preliminary data.</text>
</comment>
<dbReference type="AlphaFoldDB" id="A0A660SLY8"/>
<keyword evidence="1" id="KW-1133">Transmembrane helix</keyword>
<dbReference type="SUPFAM" id="SSF103481">
    <property type="entry name" value="Multidrug resistance efflux transporter EmrE"/>
    <property type="match status" value="2"/>
</dbReference>
<feature type="domain" description="EamA" evidence="2">
    <location>
        <begin position="16"/>
        <end position="146"/>
    </location>
</feature>
<protein>
    <recommendedName>
        <fullName evidence="2">EamA domain-containing protein</fullName>
    </recommendedName>
</protein>
<feature type="transmembrane region" description="Helical" evidence="1">
    <location>
        <begin position="185"/>
        <end position="207"/>
    </location>
</feature>
<evidence type="ECO:0000313" key="3">
    <source>
        <dbReference type="EMBL" id="RKX71116.1"/>
    </source>
</evidence>
<sequence length="291" mass="33710">MLQWLYLSLHFKYNLYMIYIILSILSSSSMALLIKYNENRKLNRVSIMLYNYIIISIVLLFMNIHKGLFVFNQKLILLSLIVGFLFAFNFFIYMKLINHSGISLPTLAMRISLVIPVTLSIVFYRENINILRILGILTAIITIVLMHNQKSKKLYIYMLMVLFVAAGIADFSMKYFERNFDLKYQLLYMNMLFFSAAVFVFIFSLFYKKASGKYEVINGAVLAIPNMFATFFLILALKYTDAIVVFPLINISVIIFSSILSYIIFKESFRGKKIFALITGIITIILLSIGK</sequence>
<keyword evidence="1" id="KW-0472">Membrane</keyword>
<organism evidence="3 4">
    <name type="scientific">candidate division TA06 bacterium</name>
    <dbReference type="NCBI Taxonomy" id="2250710"/>
    <lineage>
        <taxon>Bacteria</taxon>
        <taxon>Bacteria division TA06</taxon>
    </lineage>
</organism>
<feature type="transmembrane region" description="Helical" evidence="1">
    <location>
        <begin position="130"/>
        <end position="147"/>
    </location>
</feature>
<dbReference type="Pfam" id="PF00892">
    <property type="entry name" value="EamA"/>
    <property type="match status" value="2"/>
</dbReference>
<feature type="transmembrane region" description="Helical" evidence="1">
    <location>
        <begin position="274"/>
        <end position="290"/>
    </location>
</feature>
<feature type="transmembrane region" description="Helical" evidence="1">
    <location>
        <begin position="106"/>
        <end position="124"/>
    </location>
</feature>
<gene>
    <name evidence="3" type="ORF">DRP43_02765</name>
</gene>